<dbReference type="PANTHER" id="PTHR34220:SF7">
    <property type="entry name" value="SENSOR HISTIDINE KINASE YPDA"/>
    <property type="match status" value="1"/>
</dbReference>
<comment type="caution">
    <text evidence="5">The sequence shown here is derived from an EMBL/GenBank/DDBJ whole genome shotgun (WGS) entry which is preliminary data.</text>
</comment>
<dbReference type="Proteomes" id="UP001634747">
    <property type="component" value="Unassembled WGS sequence"/>
</dbReference>
<dbReference type="InterPro" id="IPR004358">
    <property type="entry name" value="Sig_transdc_His_kin-like_C"/>
</dbReference>
<dbReference type="GO" id="GO:0004673">
    <property type="term" value="F:protein histidine kinase activity"/>
    <property type="evidence" value="ECO:0007669"/>
    <property type="project" value="UniProtKB-EC"/>
</dbReference>
<feature type="transmembrane region" description="Helical" evidence="3">
    <location>
        <begin position="48"/>
        <end position="68"/>
    </location>
</feature>
<dbReference type="InterPro" id="IPR010559">
    <property type="entry name" value="Sig_transdc_His_kin_internal"/>
</dbReference>
<dbReference type="Gene3D" id="3.30.565.10">
    <property type="entry name" value="Histidine kinase-like ATPase, C-terminal domain"/>
    <property type="match status" value="1"/>
</dbReference>
<dbReference type="PRINTS" id="PR00344">
    <property type="entry name" value="BCTRLSENSOR"/>
</dbReference>
<dbReference type="SMART" id="SM00387">
    <property type="entry name" value="HATPase_c"/>
    <property type="match status" value="1"/>
</dbReference>
<evidence type="ECO:0000313" key="5">
    <source>
        <dbReference type="EMBL" id="MFN2976297.1"/>
    </source>
</evidence>
<feature type="transmembrane region" description="Helical" evidence="3">
    <location>
        <begin position="163"/>
        <end position="183"/>
    </location>
</feature>
<dbReference type="EC" id="2.7.13.3" evidence="2"/>
<evidence type="ECO:0000256" key="3">
    <source>
        <dbReference type="SAM" id="Phobius"/>
    </source>
</evidence>
<keyword evidence="5" id="KW-0808">Transferase</keyword>
<dbReference type="InterPro" id="IPR003594">
    <property type="entry name" value="HATPase_dom"/>
</dbReference>
<evidence type="ECO:0000256" key="1">
    <source>
        <dbReference type="ARBA" id="ARBA00000085"/>
    </source>
</evidence>
<keyword evidence="3" id="KW-1133">Transmembrane helix</keyword>
<name>A0ABW9KMI8_9BACT</name>
<keyword evidence="6" id="KW-1185">Reference proteome</keyword>
<dbReference type="EMBL" id="JBJYXY010000001">
    <property type="protein sequence ID" value="MFN2976297.1"/>
    <property type="molecule type" value="Genomic_DNA"/>
</dbReference>
<dbReference type="InterPro" id="IPR050640">
    <property type="entry name" value="Bact_2-comp_sensor_kinase"/>
</dbReference>
<dbReference type="Pfam" id="PF06580">
    <property type="entry name" value="His_kinase"/>
    <property type="match status" value="1"/>
</dbReference>
<dbReference type="PROSITE" id="PS50109">
    <property type="entry name" value="HIS_KIN"/>
    <property type="match status" value="1"/>
</dbReference>
<feature type="transmembrane region" description="Helical" evidence="3">
    <location>
        <begin position="6"/>
        <end position="27"/>
    </location>
</feature>
<dbReference type="PANTHER" id="PTHR34220">
    <property type="entry name" value="SENSOR HISTIDINE KINASE YPDA"/>
    <property type="match status" value="1"/>
</dbReference>
<dbReference type="InterPro" id="IPR036890">
    <property type="entry name" value="HATPase_C_sf"/>
</dbReference>
<evidence type="ECO:0000313" key="6">
    <source>
        <dbReference type="Proteomes" id="UP001634747"/>
    </source>
</evidence>
<organism evidence="5 6">
    <name type="scientific">Terriglobus aquaticus</name>
    <dbReference type="NCBI Taxonomy" id="940139"/>
    <lineage>
        <taxon>Bacteria</taxon>
        <taxon>Pseudomonadati</taxon>
        <taxon>Acidobacteriota</taxon>
        <taxon>Terriglobia</taxon>
        <taxon>Terriglobales</taxon>
        <taxon>Acidobacteriaceae</taxon>
        <taxon>Terriglobus</taxon>
    </lineage>
</organism>
<proteinExistence type="predicted"/>
<sequence length="466" mass="51803">MHEFDSKLVLISLLVKLGVAAAVSSSLTRSVAFRRLLLMPERTLRDRLKLMLLVTTPLVLGVWVRDVVPNFLAADLSLETIVLLGIVVGPLAAVLGGILLAVPAMLHGEYLTLPANLLLAAVAGAFHSFVDIEDVWSFSPLIDLSLYRWVRRNLKRPHLDRQILLLLLVMVLQAAASVLSHFYPKLYFSLRDEHWWIEALVCATAPVVVGIPLKIWNAVRIQQKLEEQTRLLLEARLDALQRQINPHFLFNTLNSIASLVRLEPELAREMVVKLANILRVLLKQREAFVPFREELAFTDDYLAIEVVRFGEKLQVRKEIAPETLDLQVPSMLLQPLIENSIKHGLEPRISGGTVTLRSRRLGNVLRLEVEDDGVGIAPGREAVSPVSGLVRAGTGIGMRNVRERLLVLFGTAAHLDVESRPGRGTRVSIEMPLVSAEDTVGSDLSRMREDVLSALQTLRSLGERAG</sequence>
<dbReference type="RefSeq" id="WP_263412218.1">
    <property type="nucleotide sequence ID" value="NZ_BAABBH010000001.1"/>
</dbReference>
<dbReference type="InterPro" id="IPR005467">
    <property type="entry name" value="His_kinase_dom"/>
</dbReference>
<protein>
    <recommendedName>
        <fullName evidence="2">histidine kinase</fullName>
        <ecNumber evidence="2">2.7.13.3</ecNumber>
    </recommendedName>
</protein>
<dbReference type="SUPFAM" id="SSF55874">
    <property type="entry name" value="ATPase domain of HSP90 chaperone/DNA topoisomerase II/histidine kinase"/>
    <property type="match status" value="1"/>
</dbReference>
<dbReference type="Pfam" id="PF02518">
    <property type="entry name" value="HATPase_c"/>
    <property type="match status" value="1"/>
</dbReference>
<keyword evidence="3" id="KW-0472">Membrane</keyword>
<feature type="transmembrane region" description="Helical" evidence="3">
    <location>
        <begin position="195"/>
        <end position="216"/>
    </location>
</feature>
<evidence type="ECO:0000259" key="4">
    <source>
        <dbReference type="PROSITE" id="PS50109"/>
    </source>
</evidence>
<gene>
    <name evidence="5" type="ORF">ACK2TP_11045</name>
</gene>
<feature type="transmembrane region" description="Helical" evidence="3">
    <location>
        <begin position="80"/>
        <end position="103"/>
    </location>
</feature>
<reference evidence="5 6" key="1">
    <citation type="submission" date="2024-12" db="EMBL/GenBank/DDBJ databases">
        <authorList>
            <person name="Lee Y."/>
        </authorList>
    </citation>
    <scope>NUCLEOTIDE SEQUENCE [LARGE SCALE GENOMIC DNA]</scope>
    <source>
        <strain evidence="5 6">03SUJ4</strain>
    </source>
</reference>
<feature type="domain" description="Histidine kinase" evidence="4">
    <location>
        <begin position="332"/>
        <end position="435"/>
    </location>
</feature>
<accession>A0ABW9KMI8</accession>
<comment type="catalytic activity">
    <reaction evidence="1">
        <text>ATP + protein L-histidine = ADP + protein N-phospho-L-histidine.</text>
        <dbReference type="EC" id="2.7.13.3"/>
    </reaction>
</comment>
<keyword evidence="5" id="KW-0418">Kinase</keyword>
<keyword evidence="3" id="KW-0812">Transmembrane</keyword>
<evidence type="ECO:0000256" key="2">
    <source>
        <dbReference type="ARBA" id="ARBA00012438"/>
    </source>
</evidence>